<dbReference type="EMBL" id="CP028519">
    <property type="protein sequence ID" value="AVY95101.1"/>
    <property type="molecule type" value="Genomic_DNA"/>
</dbReference>
<dbReference type="RefSeq" id="WP_036385599.1">
    <property type="nucleotide sequence ID" value="NZ_CP028519.1"/>
</dbReference>
<reference evidence="2 3" key="1">
    <citation type="submission" date="2018-04" db="EMBL/GenBank/DDBJ databases">
        <title>Denitrifier Microvirgula.</title>
        <authorList>
            <person name="Anderson E."/>
            <person name="Jang J."/>
            <person name="Ishii S."/>
        </authorList>
    </citation>
    <scope>NUCLEOTIDE SEQUENCE [LARGE SCALE GENOMIC DNA]</scope>
    <source>
        <strain evidence="2 3">BE2.4</strain>
    </source>
</reference>
<keyword evidence="1" id="KW-0472">Membrane</keyword>
<keyword evidence="1" id="KW-0812">Transmembrane</keyword>
<evidence type="ECO:0000313" key="3">
    <source>
        <dbReference type="Proteomes" id="UP000244173"/>
    </source>
</evidence>
<dbReference type="STRING" id="1122240.GCA_000620105_01408"/>
<sequence>MHDDDSRSDPTAVALFIIARLFGVALLLYGLAIAGAPADHAADRTALRVARSPAGDCAAPAAAAGAAHGD</sequence>
<evidence type="ECO:0000313" key="2">
    <source>
        <dbReference type="EMBL" id="AVY95101.1"/>
    </source>
</evidence>
<name>A0A2S0PCL4_9NEIS</name>
<protein>
    <submittedName>
        <fullName evidence="2">Uncharacterized protein</fullName>
    </submittedName>
</protein>
<keyword evidence="1" id="KW-1133">Transmembrane helix</keyword>
<dbReference type="Proteomes" id="UP000244173">
    <property type="component" value="Chromosome"/>
</dbReference>
<accession>A0A2S0PCL4</accession>
<dbReference type="KEGG" id="maer:DAI18_14410"/>
<feature type="transmembrane region" description="Helical" evidence="1">
    <location>
        <begin position="12"/>
        <end position="34"/>
    </location>
</feature>
<evidence type="ECO:0000256" key="1">
    <source>
        <dbReference type="SAM" id="Phobius"/>
    </source>
</evidence>
<dbReference type="AlphaFoldDB" id="A0A2S0PCL4"/>
<organism evidence="2 3">
    <name type="scientific">Microvirgula aerodenitrificans</name>
    <dbReference type="NCBI Taxonomy" id="57480"/>
    <lineage>
        <taxon>Bacteria</taxon>
        <taxon>Pseudomonadati</taxon>
        <taxon>Pseudomonadota</taxon>
        <taxon>Betaproteobacteria</taxon>
        <taxon>Neisseriales</taxon>
        <taxon>Aquaspirillaceae</taxon>
        <taxon>Microvirgula</taxon>
    </lineage>
</organism>
<proteinExistence type="predicted"/>
<keyword evidence="3" id="KW-1185">Reference proteome</keyword>
<gene>
    <name evidence="2" type="ORF">DAI18_14410</name>
</gene>